<protein>
    <submittedName>
        <fullName evidence="2">Uncharacterized protein</fullName>
    </submittedName>
</protein>
<proteinExistence type="predicted"/>
<organism evidence="2">
    <name type="scientific">viral metagenome</name>
    <dbReference type="NCBI Taxonomy" id="1070528"/>
    <lineage>
        <taxon>unclassified sequences</taxon>
        <taxon>metagenomes</taxon>
        <taxon>organismal metagenomes</taxon>
    </lineage>
</organism>
<feature type="compositionally biased region" description="Low complexity" evidence="1">
    <location>
        <begin position="34"/>
        <end position="45"/>
    </location>
</feature>
<evidence type="ECO:0000256" key="1">
    <source>
        <dbReference type="SAM" id="MobiDB-lite"/>
    </source>
</evidence>
<sequence length="97" mass="10326">MSLNPSFSSPAPSSFHHQASTMFPKFMDGSFNGNSTSTNFSGGNTVRPKESVVSISTPTQPSAKLLDNWFNGNKTGVNVCPKGIVASSPDVRLMMPM</sequence>
<feature type="region of interest" description="Disordered" evidence="1">
    <location>
        <begin position="34"/>
        <end position="58"/>
    </location>
</feature>
<reference evidence="2" key="1">
    <citation type="journal article" date="2020" name="Nature">
        <title>Giant virus diversity and host interactions through global metagenomics.</title>
        <authorList>
            <person name="Schulz F."/>
            <person name="Roux S."/>
            <person name="Paez-Espino D."/>
            <person name="Jungbluth S."/>
            <person name="Walsh D.A."/>
            <person name="Denef V.J."/>
            <person name="McMahon K.D."/>
            <person name="Konstantinidis K.T."/>
            <person name="Eloe-Fadrosh E.A."/>
            <person name="Kyrpides N.C."/>
            <person name="Woyke T."/>
        </authorList>
    </citation>
    <scope>NUCLEOTIDE SEQUENCE</scope>
    <source>
        <strain evidence="2">GVMAG-M-3300009161-34</strain>
    </source>
</reference>
<accession>A0A6C0EUZ9</accession>
<evidence type="ECO:0000313" key="2">
    <source>
        <dbReference type="EMBL" id="QHT33004.1"/>
    </source>
</evidence>
<dbReference type="AlphaFoldDB" id="A0A6C0EUZ9"/>
<name>A0A6C0EUZ9_9ZZZZ</name>
<dbReference type="EMBL" id="MN738956">
    <property type="protein sequence ID" value="QHT33004.1"/>
    <property type="molecule type" value="Genomic_DNA"/>
</dbReference>